<sequence>MQGKIAKNTLMLYFRMLLSMVVTLYTSRIVLNTLGIVDFGVYNIVAGVIVMFGFLNNAMTASTQRFLTYEKAKDNLAGLKKIFNISITIHLIIAVVILLLAESIGLWFLNTQLNIPDDRMIASNWVYQFSVISFVVSVYFVPYNAVIIANEKMNVFALLGIAEVALKLVVVFMLLLIDYDKLIVYSCLLLIVSVLIKISEKIYCSLSFDESKKNRFEWDSDLMKEMGDFAGWNLFGVVAGVGYSQGINIFLNIFFGTVVNASRGIAFQIQGAVSSLITNFQIVLAPVITKNYARNEYKQAFDLVFSSSKLSIYLLLIFSIPLIIETESILMWWLKVVPPYSVIFTQLIIVDLLISSLSGPLHILVQATGNIKRYQILVSGILLLNVPFSYLFLRLGYSPEITISISIFFSALALFARLFILHLNMKFPVTEYLKKVVFRILIVAIFSWIIPYYVSVYLQEGIFNFLIIFIIAVISILISVLSLGLDSVEKKFVFSKIRTFLNKQL</sequence>
<feature type="transmembrane region" description="Helical" evidence="6">
    <location>
        <begin position="125"/>
        <end position="143"/>
    </location>
</feature>
<keyword evidence="4 6" id="KW-1133">Transmembrane helix</keyword>
<keyword evidence="5 6" id="KW-0472">Membrane</keyword>
<dbReference type="GeneID" id="303675273"/>
<evidence type="ECO:0000256" key="3">
    <source>
        <dbReference type="ARBA" id="ARBA00022692"/>
    </source>
</evidence>
<evidence type="ECO:0000256" key="6">
    <source>
        <dbReference type="SAM" id="Phobius"/>
    </source>
</evidence>
<feature type="transmembrane region" description="Helical" evidence="6">
    <location>
        <begin position="340"/>
        <end position="364"/>
    </location>
</feature>
<dbReference type="GO" id="GO:0005886">
    <property type="term" value="C:plasma membrane"/>
    <property type="evidence" value="ECO:0007669"/>
    <property type="project" value="UniProtKB-SubCell"/>
</dbReference>
<evidence type="ECO:0000313" key="7">
    <source>
        <dbReference type="EMBL" id="SIR15342.1"/>
    </source>
</evidence>
<evidence type="ECO:0000256" key="1">
    <source>
        <dbReference type="ARBA" id="ARBA00004651"/>
    </source>
</evidence>
<feature type="transmembrane region" description="Helical" evidence="6">
    <location>
        <begin position="462"/>
        <end position="485"/>
    </location>
</feature>
<dbReference type="PANTHER" id="PTHR30250">
    <property type="entry name" value="PST FAMILY PREDICTED COLANIC ACID TRANSPORTER"/>
    <property type="match status" value="1"/>
</dbReference>
<name>A0A381F5I4_9FLAO</name>
<accession>A0A381F5I4</accession>
<protein>
    <submittedName>
        <fullName evidence="7">Na+-driven multidrug efflux pump</fullName>
    </submittedName>
</protein>
<keyword evidence="9" id="KW-1185">Reference proteome</keyword>
<feature type="transmembrane region" description="Helical" evidence="6">
    <location>
        <begin position="155"/>
        <end position="177"/>
    </location>
</feature>
<feature type="transmembrane region" description="Helical" evidence="6">
    <location>
        <begin position="310"/>
        <end position="334"/>
    </location>
</feature>
<dbReference type="InterPro" id="IPR050833">
    <property type="entry name" value="Poly_Biosynth_Transport"/>
</dbReference>
<feature type="transmembrane region" description="Helical" evidence="6">
    <location>
        <begin position="403"/>
        <end position="424"/>
    </location>
</feature>
<keyword evidence="2" id="KW-1003">Cell membrane</keyword>
<feature type="transmembrane region" description="Helical" evidence="6">
    <location>
        <begin position="376"/>
        <end position="397"/>
    </location>
</feature>
<dbReference type="AlphaFoldDB" id="A0A381F5I4"/>
<evidence type="ECO:0000313" key="10">
    <source>
        <dbReference type="Proteomes" id="UP000255231"/>
    </source>
</evidence>
<reference evidence="8 10" key="2">
    <citation type="submission" date="2018-06" db="EMBL/GenBank/DDBJ databases">
        <authorList>
            <consortium name="Pathogen Informatics"/>
            <person name="Doyle S."/>
        </authorList>
    </citation>
    <scope>NUCLEOTIDE SEQUENCE [LARGE SCALE GENOMIC DNA]</scope>
    <source>
        <strain evidence="8 10">NCTC13560</strain>
    </source>
</reference>
<dbReference type="Proteomes" id="UP000185725">
    <property type="component" value="Unassembled WGS sequence"/>
</dbReference>
<dbReference type="EMBL" id="UFVS01000001">
    <property type="protein sequence ID" value="SUX41728.1"/>
    <property type="molecule type" value="Genomic_DNA"/>
</dbReference>
<feature type="transmembrane region" description="Helical" evidence="6">
    <location>
        <begin position="436"/>
        <end position="456"/>
    </location>
</feature>
<organism evidence="8 10">
    <name type="scientific">Chryseobacterium indoltheticum</name>
    <dbReference type="NCBI Taxonomy" id="254"/>
    <lineage>
        <taxon>Bacteria</taxon>
        <taxon>Pseudomonadati</taxon>
        <taxon>Bacteroidota</taxon>
        <taxon>Flavobacteriia</taxon>
        <taxon>Flavobacteriales</taxon>
        <taxon>Weeksellaceae</taxon>
        <taxon>Chryseobacterium group</taxon>
        <taxon>Chryseobacterium</taxon>
    </lineage>
</organism>
<evidence type="ECO:0000256" key="4">
    <source>
        <dbReference type="ARBA" id="ARBA00022989"/>
    </source>
</evidence>
<proteinExistence type="predicted"/>
<evidence type="ECO:0000256" key="5">
    <source>
        <dbReference type="ARBA" id="ARBA00023136"/>
    </source>
</evidence>
<feature type="transmembrane region" description="Helical" evidence="6">
    <location>
        <begin position="12"/>
        <end position="34"/>
    </location>
</feature>
<feature type="transmembrane region" description="Helical" evidence="6">
    <location>
        <begin position="183"/>
        <end position="208"/>
    </location>
</feature>
<feature type="transmembrane region" description="Helical" evidence="6">
    <location>
        <begin position="82"/>
        <end position="109"/>
    </location>
</feature>
<feature type="transmembrane region" description="Helical" evidence="6">
    <location>
        <begin position="229"/>
        <end position="255"/>
    </location>
</feature>
<evidence type="ECO:0000313" key="9">
    <source>
        <dbReference type="Proteomes" id="UP000185725"/>
    </source>
</evidence>
<evidence type="ECO:0000256" key="2">
    <source>
        <dbReference type="ARBA" id="ARBA00022475"/>
    </source>
</evidence>
<comment type="subcellular location">
    <subcellularLocation>
        <location evidence="1">Cell membrane</location>
        <topology evidence="1">Multi-pass membrane protein</topology>
    </subcellularLocation>
</comment>
<keyword evidence="3 6" id="KW-0812">Transmembrane</keyword>
<evidence type="ECO:0000313" key="8">
    <source>
        <dbReference type="EMBL" id="SUX41728.1"/>
    </source>
</evidence>
<dbReference type="Proteomes" id="UP000255231">
    <property type="component" value="Unassembled WGS sequence"/>
</dbReference>
<dbReference type="RefSeq" id="WP_076562117.1">
    <property type="nucleotide sequence ID" value="NZ_CP033929.1"/>
</dbReference>
<feature type="transmembrane region" description="Helical" evidence="6">
    <location>
        <begin position="40"/>
        <end position="61"/>
    </location>
</feature>
<dbReference type="EMBL" id="FTMF01000013">
    <property type="protein sequence ID" value="SIR15342.1"/>
    <property type="molecule type" value="Genomic_DNA"/>
</dbReference>
<dbReference type="PANTHER" id="PTHR30250:SF26">
    <property type="entry name" value="PSMA PROTEIN"/>
    <property type="match status" value="1"/>
</dbReference>
<feature type="transmembrane region" description="Helical" evidence="6">
    <location>
        <begin position="267"/>
        <end position="289"/>
    </location>
</feature>
<gene>
    <name evidence="8" type="ORF">NCTC13560_00528</name>
    <name evidence="7" type="ORF">SAMN05421682_11387</name>
</gene>
<reference evidence="7 9" key="1">
    <citation type="submission" date="2017-01" db="EMBL/GenBank/DDBJ databases">
        <authorList>
            <person name="Varghese N."/>
            <person name="Submissions S."/>
        </authorList>
    </citation>
    <scope>NUCLEOTIDE SEQUENCE [LARGE SCALE GENOMIC DNA]</scope>
    <source>
        <strain evidence="7 9">ATCC 27950</strain>
    </source>
</reference>